<feature type="domain" description="HTH luxR-type" evidence="6">
    <location>
        <begin position="545"/>
        <end position="610"/>
    </location>
</feature>
<feature type="region of interest" description="Disordered" evidence="4">
    <location>
        <begin position="455"/>
        <end position="479"/>
    </location>
</feature>
<dbReference type="Gene3D" id="1.10.10.10">
    <property type="entry name" value="Winged helix-like DNA-binding domain superfamily/Winged helix DNA-binding domain"/>
    <property type="match status" value="1"/>
</dbReference>
<evidence type="ECO:0000313" key="7">
    <source>
        <dbReference type="EMBL" id="EHQ62753.1"/>
    </source>
</evidence>
<organism evidence="7 8">
    <name type="scientific">Paenibacillus dendritiformis C454</name>
    <dbReference type="NCBI Taxonomy" id="1131935"/>
    <lineage>
        <taxon>Bacteria</taxon>
        <taxon>Bacillati</taxon>
        <taxon>Bacillota</taxon>
        <taxon>Bacilli</taxon>
        <taxon>Bacillales</taxon>
        <taxon>Paenibacillaceae</taxon>
        <taxon>Paenibacillus</taxon>
    </lineage>
</organism>
<dbReference type="Pfam" id="PF00196">
    <property type="entry name" value="GerE"/>
    <property type="match status" value="1"/>
</dbReference>
<keyword evidence="7" id="KW-0723">Serine/threonine-protein kinase</keyword>
<dbReference type="InterPro" id="IPR016032">
    <property type="entry name" value="Sig_transdc_resp-reg_C-effctor"/>
</dbReference>
<name>H3SDR6_9BACL</name>
<dbReference type="GO" id="GO:0003677">
    <property type="term" value="F:DNA binding"/>
    <property type="evidence" value="ECO:0007669"/>
    <property type="project" value="UniProtKB-KW"/>
</dbReference>
<dbReference type="GO" id="GO:0045892">
    <property type="term" value="P:negative regulation of DNA-templated transcription"/>
    <property type="evidence" value="ECO:0007669"/>
    <property type="project" value="UniProtKB-ARBA"/>
</dbReference>
<evidence type="ECO:0000259" key="5">
    <source>
        <dbReference type="PROSITE" id="PS50011"/>
    </source>
</evidence>
<dbReference type="SUPFAM" id="SSF56112">
    <property type="entry name" value="Protein kinase-like (PK-like)"/>
    <property type="match status" value="1"/>
</dbReference>
<accession>H3SDR6</accession>
<dbReference type="InterPro" id="IPR000792">
    <property type="entry name" value="Tscrpt_reg_LuxR_C"/>
</dbReference>
<gene>
    <name evidence="7" type="ORF">PDENDC454_08325</name>
</gene>
<dbReference type="InterPro" id="IPR036388">
    <property type="entry name" value="WH-like_DNA-bd_sf"/>
</dbReference>
<dbReference type="InterPro" id="IPR011009">
    <property type="entry name" value="Kinase-like_dom_sf"/>
</dbReference>
<dbReference type="AlphaFoldDB" id="H3SDR6"/>
<evidence type="ECO:0000256" key="2">
    <source>
        <dbReference type="ARBA" id="ARBA00023125"/>
    </source>
</evidence>
<dbReference type="Pfam" id="PF00069">
    <property type="entry name" value="Pkinase"/>
    <property type="match status" value="1"/>
</dbReference>
<keyword evidence="7" id="KW-0808">Transferase</keyword>
<dbReference type="Proteomes" id="UP000003900">
    <property type="component" value="Unassembled WGS sequence"/>
</dbReference>
<keyword evidence="7" id="KW-0418">Kinase</keyword>
<evidence type="ECO:0000259" key="6">
    <source>
        <dbReference type="PROSITE" id="PS50043"/>
    </source>
</evidence>
<proteinExistence type="predicted"/>
<dbReference type="SMART" id="SM00421">
    <property type="entry name" value="HTH_LUXR"/>
    <property type="match status" value="1"/>
</dbReference>
<keyword evidence="3" id="KW-0804">Transcription</keyword>
<dbReference type="EMBL" id="AHKH01000016">
    <property type="protein sequence ID" value="EHQ62753.1"/>
    <property type="molecule type" value="Genomic_DNA"/>
</dbReference>
<sequence length="617" mass="68134">MESREYEGISMNAMTNGLTLPGYEVDKIIYEDPFLYVCYAYGLKQERPALLKVVKEGSRTIIENAKLLHEYEGTARVHIDGILRPVAVVPHGHALILEYEPVNGLTLRRYFEMQSVSCNEFLELGIGMCRMIEALHQQQVLHLNLKPDTILVQMVTKRIYVTGFGYALFLQQGEGQPMKRPLLEGNPIYMSPEQTGRMSCDLGPYSDLYSLGVAWYELLAGELPFEADNALAWSHAHMARRPVPLTERRPELPPELAEIVTRLLEKDPEARYPDARTLRVALEECLEGRRNSYALDLPEGTLRDQTAPARQLSVTALYPDDPGPILPHPALGQAGDAPLFGLTGPLAGDDSGGYPQTLDLAAVVQSSHSFAEGWEGRGLAEKLLATIVMQAGAGQGHLIVLRQGEPYVEAAIDPDRDGMSGCGEFRPCPLSECGDVPEELIRAALQSGEPMLLRTETERRSAGPDQHGPATRPPEAAEGRPASVLVLPIRLHEQVRGCLYLVNGRTGHAFVPGRLGTLHVLACQLLYVAEAQARRLPPSREELQRLAKVEELTAREREVLSLLARSLSNKEIAEELLVSAETVKAHIKNLFKKLGVDRRMKAVSVAKTLGWLDERGP</sequence>
<protein>
    <submittedName>
        <fullName evidence="7">Serine/threonine protein kinase</fullName>
    </submittedName>
</protein>
<evidence type="ECO:0000256" key="1">
    <source>
        <dbReference type="ARBA" id="ARBA00023015"/>
    </source>
</evidence>
<dbReference type="PROSITE" id="PS50043">
    <property type="entry name" value="HTH_LUXR_2"/>
    <property type="match status" value="1"/>
</dbReference>
<dbReference type="Gene3D" id="3.30.450.40">
    <property type="match status" value="1"/>
</dbReference>
<dbReference type="SUPFAM" id="SSF55781">
    <property type="entry name" value="GAF domain-like"/>
    <property type="match status" value="1"/>
</dbReference>
<dbReference type="PANTHER" id="PTHR44688">
    <property type="entry name" value="DNA-BINDING TRANSCRIPTIONAL ACTIVATOR DEVR_DOSR"/>
    <property type="match status" value="1"/>
</dbReference>
<comment type="caution">
    <text evidence="7">The sequence shown here is derived from an EMBL/GenBank/DDBJ whole genome shotgun (WGS) entry which is preliminary data.</text>
</comment>
<evidence type="ECO:0000256" key="3">
    <source>
        <dbReference type="ARBA" id="ARBA00023163"/>
    </source>
</evidence>
<dbReference type="SUPFAM" id="SSF46894">
    <property type="entry name" value="C-terminal effector domain of the bipartite response regulators"/>
    <property type="match status" value="1"/>
</dbReference>
<dbReference type="CDD" id="cd06170">
    <property type="entry name" value="LuxR_C_like"/>
    <property type="match status" value="1"/>
</dbReference>
<keyword evidence="2" id="KW-0238">DNA-binding</keyword>
<keyword evidence="8" id="KW-1185">Reference proteome</keyword>
<keyword evidence="1" id="KW-0805">Transcription regulation</keyword>
<dbReference type="InterPro" id="IPR029016">
    <property type="entry name" value="GAF-like_dom_sf"/>
</dbReference>
<dbReference type="PRINTS" id="PR00038">
    <property type="entry name" value="HTHLUXR"/>
</dbReference>
<evidence type="ECO:0000313" key="8">
    <source>
        <dbReference type="Proteomes" id="UP000003900"/>
    </source>
</evidence>
<dbReference type="PROSITE" id="PS50011">
    <property type="entry name" value="PROTEIN_KINASE_DOM"/>
    <property type="match status" value="1"/>
</dbReference>
<dbReference type="GO" id="GO:0005524">
    <property type="term" value="F:ATP binding"/>
    <property type="evidence" value="ECO:0007669"/>
    <property type="project" value="InterPro"/>
</dbReference>
<dbReference type="GO" id="GO:0004674">
    <property type="term" value="F:protein serine/threonine kinase activity"/>
    <property type="evidence" value="ECO:0007669"/>
    <property type="project" value="UniProtKB-KW"/>
</dbReference>
<feature type="domain" description="Protein kinase" evidence="5">
    <location>
        <begin position="23"/>
        <end position="286"/>
    </location>
</feature>
<dbReference type="Gene3D" id="1.10.510.10">
    <property type="entry name" value="Transferase(Phosphotransferase) domain 1"/>
    <property type="match status" value="1"/>
</dbReference>
<dbReference type="STRING" id="1131935.PDENDC454_08325"/>
<evidence type="ECO:0000256" key="4">
    <source>
        <dbReference type="SAM" id="MobiDB-lite"/>
    </source>
</evidence>
<dbReference type="PANTHER" id="PTHR44688:SF16">
    <property type="entry name" value="DNA-BINDING TRANSCRIPTIONAL ACTIVATOR DEVR_DOSR"/>
    <property type="match status" value="1"/>
</dbReference>
<dbReference type="CDD" id="cd14014">
    <property type="entry name" value="STKc_PknB_like"/>
    <property type="match status" value="1"/>
</dbReference>
<dbReference type="InterPro" id="IPR000719">
    <property type="entry name" value="Prot_kinase_dom"/>
</dbReference>
<reference evidence="7 8" key="1">
    <citation type="journal article" date="2012" name="J. Bacteriol.">
        <title>Genome Sequence of the Pattern-Forming Social Bacterium Paenibacillus dendritiformis C454 Chiral Morphotype.</title>
        <authorList>
            <person name="Sirota-Madi A."/>
            <person name="Olender T."/>
            <person name="Helman Y."/>
            <person name="Brainis I."/>
            <person name="Finkelshtein A."/>
            <person name="Roth D."/>
            <person name="Hagai E."/>
            <person name="Leshkowitz D."/>
            <person name="Brodsky L."/>
            <person name="Galatenko V."/>
            <person name="Nikolaev V."/>
            <person name="Gutnick D.L."/>
            <person name="Lancet D."/>
            <person name="Ben-Jacob E."/>
        </authorList>
    </citation>
    <scope>NUCLEOTIDE SEQUENCE [LARGE SCALE GENOMIC DNA]</scope>
    <source>
        <strain evidence="7 8">C454</strain>
    </source>
</reference>
<dbReference type="PATRIC" id="fig|1131935.3.peg.1698"/>